<dbReference type="Gene3D" id="3.80.10.10">
    <property type="entry name" value="Ribonuclease Inhibitor"/>
    <property type="match status" value="1"/>
</dbReference>
<evidence type="ECO:0000313" key="2">
    <source>
        <dbReference type="EMBL" id="KAG5668303.1"/>
    </source>
</evidence>
<organism evidence="2 3">
    <name type="scientific">Polypedilum vanderplanki</name>
    <name type="common">Sleeping chironomid midge</name>
    <dbReference type="NCBI Taxonomy" id="319348"/>
    <lineage>
        <taxon>Eukaryota</taxon>
        <taxon>Metazoa</taxon>
        <taxon>Ecdysozoa</taxon>
        <taxon>Arthropoda</taxon>
        <taxon>Hexapoda</taxon>
        <taxon>Insecta</taxon>
        <taxon>Pterygota</taxon>
        <taxon>Neoptera</taxon>
        <taxon>Endopterygota</taxon>
        <taxon>Diptera</taxon>
        <taxon>Nematocera</taxon>
        <taxon>Chironomoidea</taxon>
        <taxon>Chironomidae</taxon>
        <taxon>Chironominae</taxon>
        <taxon>Polypedilum</taxon>
        <taxon>Polypedilum</taxon>
    </lineage>
</organism>
<evidence type="ECO:0000256" key="1">
    <source>
        <dbReference type="SAM" id="SignalP"/>
    </source>
</evidence>
<name>A0A9J6BFB7_POLVA</name>
<comment type="caution">
    <text evidence="2">The sequence shown here is derived from an EMBL/GenBank/DDBJ whole genome shotgun (WGS) entry which is preliminary data.</text>
</comment>
<dbReference type="Proteomes" id="UP001107558">
    <property type="component" value="Chromosome 4"/>
</dbReference>
<gene>
    <name evidence="2" type="ORF">PVAND_016249</name>
</gene>
<protein>
    <submittedName>
        <fullName evidence="2">Uncharacterized protein</fullName>
    </submittedName>
</protein>
<keyword evidence="3" id="KW-1185">Reference proteome</keyword>
<dbReference type="SUPFAM" id="SSF52058">
    <property type="entry name" value="L domain-like"/>
    <property type="match status" value="1"/>
</dbReference>
<evidence type="ECO:0000313" key="3">
    <source>
        <dbReference type="Proteomes" id="UP001107558"/>
    </source>
</evidence>
<proteinExistence type="predicted"/>
<keyword evidence="1" id="KW-0732">Signal</keyword>
<dbReference type="AlphaFoldDB" id="A0A9J6BFB7"/>
<accession>A0A9J6BFB7</accession>
<dbReference type="EMBL" id="JADBJN010000004">
    <property type="protein sequence ID" value="KAG5668303.1"/>
    <property type="molecule type" value="Genomic_DNA"/>
</dbReference>
<feature type="signal peptide" evidence="1">
    <location>
        <begin position="1"/>
        <end position="22"/>
    </location>
</feature>
<reference evidence="2" key="1">
    <citation type="submission" date="2021-03" db="EMBL/GenBank/DDBJ databases">
        <title>Chromosome level genome of the anhydrobiotic midge Polypedilum vanderplanki.</title>
        <authorList>
            <person name="Yoshida Y."/>
            <person name="Kikawada T."/>
            <person name="Gusev O."/>
        </authorList>
    </citation>
    <scope>NUCLEOTIDE SEQUENCE</scope>
    <source>
        <strain evidence="2">NIAS01</strain>
        <tissue evidence="2">Whole body or cell culture</tissue>
    </source>
</reference>
<feature type="chain" id="PRO_5039886041" evidence="1">
    <location>
        <begin position="23"/>
        <end position="284"/>
    </location>
</feature>
<sequence length="284" mass="33206">MRSYQIKLTLILTYFFIIHTLSSPSSIPSHLTNNNSENLILNCKIHTLNRCNRYCQVCESENLNITNSQTKLIEVTGFSVRNVAFHNNVIRLSINNQLCRFIPADADKFFPHLETLRIWSSGLKRLEQNDIKNFNELRELILPLNEIETLDSNLFEFNLKITKIDLSRNKLKNVGLALFAPVMKKLNHVNFNHNECIDDNLRGNIEIFSEKVRKFCPPTIEMLQNDVVFLVDQNEKLKLIIEAKNALIKENCDFSKFTEIENNNFENSEREGNKFEQHVFRDQE</sequence>
<dbReference type="InterPro" id="IPR032675">
    <property type="entry name" value="LRR_dom_sf"/>
</dbReference>
<dbReference type="OrthoDB" id="1081807at2759"/>